<dbReference type="Gene3D" id="3.40.1190.20">
    <property type="match status" value="1"/>
</dbReference>
<dbReference type="HOGENOM" id="CLU_027634_6_0_9"/>
<dbReference type="InterPro" id="IPR011611">
    <property type="entry name" value="PfkB_dom"/>
</dbReference>
<evidence type="ECO:0000256" key="1">
    <source>
        <dbReference type="ARBA" id="ARBA00010688"/>
    </source>
</evidence>
<keyword evidence="6" id="KW-1185">Reference proteome</keyword>
<evidence type="ECO:0000256" key="2">
    <source>
        <dbReference type="ARBA" id="ARBA00022679"/>
    </source>
</evidence>
<feature type="domain" description="Carbohydrate kinase PfkB" evidence="4">
    <location>
        <begin position="6"/>
        <end position="314"/>
    </location>
</feature>
<dbReference type="Pfam" id="PF00294">
    <property type="entry name" value="PfkB"/>
    <property type="match status" value="1"/>
</dbReference>
<dbReference type="KEGG" id="rob:CK5_32970"/>
<accession>D4LUP1</accession>
<proteinExistence type="inferred from homology"/>
<reference evidence="5 6" key="2">
    <citation type="submission" date="2010-03" db="EMBL/GenBank/DDBJ databases">
        <authorList>
            <person name="Pajon A."/>
        </authorList>
    </citation>
    <scope>NUCLEOTIDE SEQUENCE [LARGE SCALE GENOMIC DNA]</scope>
    <source>
        <strain evidence="5 6">A2-162</strain>
    </source>
</reference>
<gene>
    <name evidence="5" type="ORF">CK5_32970</name>
</gene>
<comment type="similarity">
    <text evidence="1">Belongs to the carbohydrate kinase PfkB family.</text>
</comment>
<dbReference type="PANTHER" id="PTHR43085">
    <property type="entry name" value="HEXOKINASE FAMILY MEMBER"/>
    <property type="match status" value="1"/>
</dbReference>
<dbReference type="GO" id="GO:0008673">
    <property type="term" value="F:2-dehydro-3-deoxygluconokinase activity"/>
    <property type="evidence" value="ECO:0007669"/>
    <property type="project" value="UniProtKB-EC"/>
</dbReference>
<keyword evidence="3 5" id="KW-0418">Kinase</keyword>
<dbReference type="PANTHER" id="PTHR43085:SF57">
    <property type="entry name" value="CARBOHYDRATE KINASE PFKB DOMAIN-CONTAINING PROTEIN"/>
    <property type="match status" value="1"/>
</dbReference>
<name>D4LUP1_9FIRM</name>
<dbReference type="CDD" id="cd01166">
    <property type="entry name" value="KdgK"/>
    <property type="match status" value="1"/>
</dbReference>
<dbReference type="EMBL" id="FP929054">
    <property type="protein sequence ID" value="CBL24499.1"/>
    <property type="molecule type" value="Genomic_DNA"/>
</dbReference>
<evidence type="ECO:0000313" key="5">
    <source>
        <dbReference type="EMBL" id="CBL24499.1"/>
    </source>
</evidence>
<evidence type="ECO:0000259" key="4">
    <source>
        <dbReference type="Pfam" id="PF00294"/>
    </source>
</evidence>
<evidence type="ECO:0000313" key="6">
    <source>
        <dbReference type="Proteomes" id="UP000008955"/>
    </source>
</evidence>
<dbReference type="EC" id="2.7.1.45" evidence="5"/>
<evidence type="ECO:0000256" key="3">
    <source>
        <dbReference type="ARBA" id="ARBA00022777"/>
    </source>
</evidence>
<organism evidence="5 6">
    <name type="scientific">Blautia obeum A2-162</name>
    <dbReference type="NCBI Taxonomy" id="657314"/>
    <lineage>
        <taxon>Bacteria</taxon>
        <taxon>Bacillati</taxon>
        <taxon>Bacillota</taxon>
        <taxon>Clostridia</taxon>
        <taxon>Lachnospirales</taxon>
        <taxon>Lachnospiraceae</taxon>
        <taxon>Blautia</taxon>
    </lineage>
</organism>
<dbReference type="SUPFAM" id="SSF53613">
    <property type="entry name" value="Ribokinase-like"/>
    <property type="match status" value="1"/>
</dbReference>
<protein>
    <submittedName>
        <fullName evidence="5">Sugar kinases, ribokinase family</fullName>
        <ecNumber evidence="5">2.7.1.45</ecNumber>
    </submittedName>
</protein>
<reference evidence="5 6" key="1">
    <citation type="submission" date="2010-03" db="EMBL/GenBank/DDBJ databases">
        <title>The genome sequence of Ruminococcus obeum A2-162.</title>
        <authorList>
            <consortium name="metaHIT consortium -- http://www.metahit.eu/"/>
            <person name="Pajon A."/>
            <person name="Turner K."/>
            <person name="Parkhill J."/>
            <person name="Duncan S."/>
            <person name="Flint H."/>
        </authorList>
    </citation>
    <scope>NUCLEOTIDE SEQUENCE [LARGE SCALE GENOMIC DNA]</scope>
    <source>
        <strain evidence="5 6">A2-162</strain>
    </source>
</reference>
<dbReference type="AlphaFoldDB" id="D4LUP1"/>
<dbReference type="InterPro" id="IPR050306">
    <property type="entry name" value="PfkB_Carbo_kinase"/>
</dbReference>
<dbReference type="Proteomes" id="UP000008955">
    <property type="component" value="Chromosome"/>
</dbReference>
<sequence>MEKRYDILALGEVMLRLSPSGENRLVTGKSLDVHLGGAEMNVVTGASLLGMKTALLSKFPGNEIGSYAKRIIASTGTDTSQLVYDRESDARMGLYYFENGALPRKPTVVYDRKYSSFTKIQVEDFPEDIYTATKCFHTTGITLALGGSCRETAVKMIKKFKTAGAKISFDVNFRGNLWSGKEARECIEEILPMVDYFFCSEDTARLTFLKEGSLEEIMRSFGQEYPLTMVCSTQRVVHSPKCHSFGSKIYDVKKDRFYEELPYEKINVVDRIGSGDCYIAGALYGMLSEEGSIMKAVEYGNATAALKTTVAGDMGVSDKNEVELIIKQHKDTKHNFEMNR</sequence>
<dbReference type="RefSeq" id="WP_015543251.1">
    <property type="nucleotide sequence ID" value="NC_021022.1"/>
</dbReference>
<dbReference type="InterPro" id="IPR029056">
    <property type="entry name" value="Ribokinase-like"/>
</dbReference>
<dbReference type="PATRIC" id="fig|657314.3.peg.3189"/>
<keyword evidence="2 5" id="KW-0808">Transferase</keyword>